<sequence>MKKVKHITDKYPLIYLEWCDAYSNSSWISIEAALNKADSEDWVTAECGFLLKETKEYLLFCNRLGDIVDLDDHLVAGTIKIPKTWIRKRISLSKYITQA</sequence>
<gene>
    <name evidence="1" type="ORF">LCGC14_1900220</name>
</gene>
<evidence type="ECO:0000313" key="1">
    <source>
        <dbReference type="EMBL" id="KKL90882.1"/>
    </source>
</evidence>
<accession>A0A0F9IUX3</accession>
<name>A0A0F9IUX3_9ZZZZ</name>
<organism evidence="1">
    <name type="scientific">marine sediment metagenome</name>
    <dbReference type="NCBI Taxonomy" id="412755"/>
    <lineage>
        <taxon>unclassified sequences</taxon>
        <taxon>metagenomes</taxon>
        <taxon>ecological metagenomes</taxon>
    </lineage>
</organism>
<reference evidence="1" key="1">
    <citation type="journal article" date="2015" name="Nature">
        <title>Complex archaea that bridge the gap between prokaryotes and eukaryotes.</title>
        <authorList>
            <person name="Spang A."/>
            <person name="Saw J.H."/>
            <person name="Jorgensen S.L."/>
            <person name="Zaremba-Niedzwiedzka K."/>
            <person name="Martijn J."/>
            <person name="Lind A.E."/>
            <person name="van Eijk R."/>
            <person name="Schleper C."/>
            <person name="Guy L."/>
            <person name="Ettema T.J."/>
        </authorList>
    </citation>
    <scope>NUCLEOTIDE SEQUENCE</scope>
</reference>
<comment type="caution">
    <text evidence="1">The sequence shown here is derived from an EMBL/GenBank/DDBJ whole genome shotgun (WGS) entry which is preliminary data.</text>
</comment>
<dbReference type="AlphaFoldDB" id="A0A0F9IUX3"/>
<proteinExistence type="predicted"/>
<dbReference type="EMBL" id="LAZR01019888">
    <property type="protein sequence ID" value="KKL90882.1"/>
    <property type="molecule type" value="Genomic_DNA"/>
</dbReference>
<protein>
    <submittedName>
        <fullName evidence="1">Uncharacterized protein</fullName>
    </submittedName>
</protein>